<keyword evidence="2" id="KW-1185">Reference proteome</keyword>
<comment type="caution">
    <text evidence="1">The sequence shown here is derived from an EMBL/GenBank/DDBJ whole genome shotgun (WGS) entry which is preliminary data.</text>
</comment>
<evidence type="ECO:0000313" key="1">
    <source>
        <dbReference type="EMBL" id="RDU58930.1"/>
    </source>
</evidence>
<sequence>MSKDIKTAEAKLELVKKFLDYAIVANASYAMLNYIWKNAENETEETKADGLTFKHKLEYDVQVRNPKGELITKKAGTNTAYACAIEARFAKDKIYKTTLGFINSTLD</sequence>
<dbReference type="EMBL" id="NXLQ01000168">
    <property type="protein sequence ID" value="RDU58930.1"/>
    <property type="molecule type" value="Genomic_DNA"/>
</dbReference>
<evidence type="ECO:0000313" key="2">
    <source>
        <dbReference type="Proteomes" id="UP000256379"/>
    </source>
</evidence>
<name>A0A3D8I1B7_9HELI</name>
<dbReference type="Proteomes" id="UP000256379">
    <property type="component" value="Unassembled WGS sequence"/>
</dbReference>
<accession>A0A3D8I1B7</accession>
<gene>
    <name evidence="1" type="ORF">CQA53_11735</name>
</gene>
<reference evidence="1 2" key="1">
    <citation type="submission" date="2018-04" db="EMBL/GenBank/DDBJ databases">
        <title>Novel Campyloabacter and Helicobacter Species and Strains.</title>
        <authorList>
            <person name="Mannion A.J."/>
            <person name="Shen Z."/>
            <person name="Fox J.G."/>
        </authorList>
    </citation>
    <scope>NUCLEOTIDE SEQUENCE [LARGE SCALE GENOMIC DNA]</scope>
    <source>
        <strain evidence="1 2">MIT 17-337</strain>
    </source>
</reference>
<organism evidence="1 2">
    <name type="scientific">Helicobacter didelphidarum</name>
    <dbReference type="NCBI Taxonomy" id="2040648"/>
    <lineage>
        <taxon>Bacteria</taxon>
        <taxon>Pseudomonadati</taxon>
        <taxon>Campylobacterota</taxon>
        <taxon>Epsilonproteobacteria</taxon>
        <taxon>Campylobacterales</taxon>
        <taxon>Helicobacteraceae</taxon>
        <taxon>Helicobacter</taxon>
    </lineage>
</organism>
<protein>
    <submittedName>
        <fullName evidence="1">Uncharacterized protein</fullName>
    </submittedName>
</protein>
<feature type="non-terminal residue" evidence="1">
    <location>
        <position position="107"/>
    </location>
</feature>
<proteinExistence type="predicted"/>
<dbReference type="AlphaFoldDB" id="A0A3D8I1B7"/>